<dbReference type="OrthoDB" id="6398207at2"/>
<protein>
    <submittedName>
        <fullName evidence="5">FMN reductase</fullName>
    </submittedName>
</protein>
<evidence type="ECO:0000256" key="3">
    <source>
        <dbReference type="SAM" id="MobiDB-lite"/>
    </source>
</evidence>
<dbReference type="InterPro" id="IPR051796">
    <property type="entry name" value="ISF_SsuE-like"/>
</dbReference>
<name>A0A0D2JF14_9BACT</name>
<dbReference type="InParanoid" id="A0A0D2JF14"/>
<comment type="caution">
    <text evidence="5">The sequence shown here is derived from an EMBL/GenBank/DDBJ whole genome shotgun (WGS) entry which is preliminary data.</text>
</comment>
<dbReference type="SUPFAM" id="SSF52218">
    <property type="entry name" value="Flavoproteins"/>
    <property type="match status" value="1"/>
</dbReference>
<dbReference type="Proteomes" id="UP000032233">
    <property type="component" value="Unassembled WGS sequence"/>
</dbReference>
<dbReference type="RefSeq" id="WP_044348238.1">
    <property type="nucleotide sequence ID" value="NZ_AZAC01000011.1"/>
</dbReference>
<keyword evidence="1" id="KW-0285">Flavoprotein</keyword>
<evidence type="ECO:0000256" key="1">
    <source>
        <dbReference type="ARBA" id="ARBA00022630"/>
    </source>
</evidence>
<reference evidence="5 6" key="1">
    <citation type="submission" date="2013-11" db="EMBL/GenBank/DDBJ databases">
        <title>Metagenomic analysis of a methanogenic consortium involved in long chain n-alkane degradation.</title>
        <authorList>
            <person name="Davidova I.A."/>
            <person name="Callaghan A.V."/>
            <person name="Wawrik B."/>
            <person name="Pruitt S."/>
            <person name="Marks C."/>
            <person name="Duncan K.E."/>
            <person name="Suflita J.M."/>
        </authorList>
    </citation>
    <scope>NUCLEOTIDE SEQUENCE [LARGE SCALE GENOMIC DNA]</scope>
    <source>
        <strain evidence="5 6">SPR</strain>
    </source>
</reference>
<dbReference type="Gene3D" id="3.40.50.360">
    <property type="match status" value="1"/>
</dbReference>
<accession>A0A0D2JF14</accession>
<dbReference type="PANTHER" id="PTHR43278">
    <property type="entry name" value="NAD(P)H-DEPENDENT FMN-CONTAINING OXIDOREDUCTASE YWQN-RELATED"/>
    <property type="match status" value="1"/>
</dbReference>
<evidence type="ECO:0000313" key="6">
    <source>
        <dbReference type="Proteomes" id="UP000032233"/>
    </source>
</evidence>
<dbReference type="EMBL" id="AZAC01000011">
    <property type="protein sequence ID" value="KIX14276.1"/>
    <property type="molecule type" value="Genomic_DNA"/>
</dbReference>
<dbReference type="InterPro" id="IPR029039">
    <property type="entry name" value="Flavoprotein-like_sf"/>
</dbReference>
<dbReference type="Pfam" id="PF03358">
    <property type="entry name" value="FMN_red"/>
    <property type="match status" value="1"/>
</dbReference>
<evidence type="ECO:0000259" key="4">
    <source>
        <dbReference type="Pfam" id="PF03358"/>
    </source>
</evidence>
<dbReference type="AlphaFoldDB" id="A0A0D2JF14"/>
<proteinExistence type="predicted"/>
<feature type="domain" description="NADPH-dependent FMN reductase-like" evidence="4">
    <location>
        <begin position="1"/>
        <end position="130"/>
    </location>
</feature>
<evidence type="ECO:0000256" key="2">
    <source>
        <dbReference type="ARBA" id="ARBA00022643"/>
    </source>
</evidence>
<dbReference type="InterPro" id="IPR005025">
    <property type="entry name" value="FMN_Rdtase-like_dom"/>
</dbReference>
<keyword evidence="2" id="KW-0288">FMN</keyword>
<feature type="compositionally biased region" description="Basic and acidic residues" evidence="3">
    <location>
        <begin position="176"/>
        <end position="194"/>
    </location>
</feature>
<dbReference type="GO" id="GO:0016491">
    <property type="term" value="F:oxidoreductase activity"/>
    <property type="evidence" value="ECO:0007669"/>
    <property type="project" value="InterPro"/>
</dbReference>
<keyword evidence="6" id="KW-1185">Reference proteome</keyword>
<dbReference type="PANTHER" id="PTHR43278:SF4">
    <property type="entry name" value="NAD(P)H-DEPENDENT FMN-CONTAINING OXIDOREDUCTASE YWQN-RELATED"/>
    <property type="match status" value="1"/>
</dbReference>
<evidence type="ECO:0000313" key="5">
    <source>
        <dbReference type="EMBL" id="KIX14276.1"/>
    </source>
</evidence>
<organism evidence="5 6">
    <name type="scientific">Dethiosulfatarculus sandiegensis</name>
    <dbReference type="NCBI Taxonomy" id="1429043"/>
    <lineage>
        <taxon>Bacteria</taxon>
        <taxon>Pseudomonadati</taxon>
        <taxon>Thermodesulfobacteriota</taxon>
        <taxon>Desulfarculia</taxon>
        <taxon>Desulfarculales</taxon>
        <taxon>Desulfarculaceae</taxon>
        <taxon>Dethiosulfatarculus</taxon>
    </lineage>
</organism>
<sequence length="194" mass="21177">MRILVINGSPHPKGVIANLLKAVTEGLSQNADIEWIDAGKLNIRPCLGCMKCRRDPNGICVLPADDGHVMGQKLRRAEGLIIGTPTYWGNMSAQLKLIFDRNVPALMGEKPSGTPLPKHKGKPAVVVTACTTPWPFNWIFAESRGALAAVHEVLKWSGFKTIGRLAQPGTKNRPGASEKHLAKARRMGEKLNRF</sequence>
<gene>
    <name evidence="5" type="ORF">X474_10040</name>
</gene>
<feature type="region of interest" description="Disordered" evidence="3">
    <location>
        <begin position="167"/>
        <end position="194"/>
    </location>
</feature>
<dbReference type="STRING" id="1429043.X474_10040"/>